<comment type="caution">
    <text evidence="1">The sequence shown here is derived from an EMBL/GenBank/DDBJ whole genome shotgun (WGS) entry which is preliminary data.</text>
</comment>
<dbReference type="RefSeq" id="WP_380031370.1">
    <property type="nucleotide sequence ID" value="NZ_JBHSHB010000007.1"/>
</dbReference>
<dbReference type="Proteomes" id="UP001595878">
    <property type="component" value="Unassembled WGS sequence"/>
</dbReference>
<dbReference type="Pfam" id="PF13715">
    <property type="entry name" value="CarbopepD_reg_2"/>
    <property type="match status" value="1"/>
</dbReference>
<dbReference type="EMBL" id="JBHSHB010000007">
    <property type="protein sequence ID" value="MFC4689037.1"/>
    <property type="molecule type" value="Genomic_DNA"/>
</dbReference>
<organism evidence="1 2">
    <name type="scientific">Dokdonia genika</name>
    <dbReference type="NCBI Taxonomy" id="308113"/>
    <lineage>
        <taxon>Bacteria</taxon>
        <taxon>Pseudomonadati</taxon>
        <taxon>Bacteroidota</taxon>
        <taxon>Flavobacteriia</taxon>
        <taxon>Flavobacteriales</taxon>
        <taxon>Flavobacteriaceae</taxon>
        <taxon>Dokdonia</taxon>
    </lineage>
</organism>
<reference evidence="2" key="1">
    <citation type="journal article" date="2019" name="Int. J. Syst. Evol. Microbiol.">
        <title>The Global Catalogue of Microorganisms (GCM) 10K type strain sequencing project: providing services to taxonomists for standard genome sequencing and annotation.</title>
        <authorList>
            <consortium name="The Broad Institute Genomics Platform"/>
            <consortium name="The Broad Institute Genome Sequencing Center for Infectious Disease"/>
            <person name="Wu L."/>
            <person name="Ma J."/>
        </authorList>
    </citation>
    <scope>NUCLEOTIDE SEQUENCE [LARGE SCALE GENOMIC DNA]</scope>
    <source>
        <strain evidence="2">CGMCC 4.7427</strain>
    </source>
</reference>
<dbReference type="SUPFAM" id="SSF56935">
    <property type="entry name" value="Porins"/>
    <property type="match status" value="1"/>
</dbReference>
<evidence type="ECO:0000313" key="2">
    <source>
        <dbReference type="Proteomes" id="UP001595878"/>
    </source>
</evidence>
<keyword evidence="2" id="KW-1185">Reference proteome</keyword>
<sequence>MLNQIIKKSITIVLLLLVGLSTFAQTVVFKGKVVDTLQNPLANTNILFFPSNQNQDKVRFSITDQDGFYQATLKKDISYIMEISYLGFTTYKDTIKLSQDTTRNITLIPSTQSLEEIILTDRTPVKVREDTITYRPEKFLTGEERKLRDVLKKLPGLDVDRAGNVTVNGKEVTKLLVDGKEFFTGDEKLGVNNIPADVIDEIEALDNYNDVSFLKGLSDSEQLALNIKLKEGKKKFAFGELEAGGGIEDRYLLHPTLFYYSPKTSINAIGDFNNIGKKSFTTQDYIDFEGGFSRLIEDPSAYFKLYNDDFARFLSQRDFTFNRNNFGALSINQTLTPQIDLSAYSILSGGTIQTRQENNITYFSDQNLDEQRLTAQNNKLYFSLTKASLRYIGEENLDMSYEVFLKTNSGKARSSLQSFTGSEDTFLNQTNTPSSSDITQKVSINKQFTSKHTTSVHLSHKYVDTHTRGDWDFNRPVFMGIIPIENTGNAILLNQSRKNKGHDLNFNTKHYWVLHRFHHIYPEAGIRYIDQQYDTYDAQVLENNTNDFTAAGFNNDLDYRLSDTYAGLQYKAKAGKFIFKPGIFYHYYDWKIKQLDSELRQTGKTVVLPELSIDWELNSSHKVKLRYNLNSRFGEASQFANRLRLSTFNQVFAGNERLENELYHSARIIYSKFSLFKGTFLNAGLNYTNRLQSIRNSTVLEGIDQINTLVYTSLPENNYSGNFQYTKLLGDYKVKIGSNASLSEYSRIINSELQDFESQNYSYSLGFETRFKNAPNIEFNWTHRYNIFESATTRTNFTQINPSVHLEYRFFKDFVIDADYNYTYYQNKSLNQINRFSLGNTSLLYAQEDSPWTFTVDVDNIFDTRFKNENSFNQFLVNDTRTFIQERTVLFKIGYKF</sequence>
<proteinExistence type="predicted"/>
<dbReference type="SUPFAM" id="SSF49464">
    <property type="entry name" value="Carboxypeptidase regulatory domain-like"/>
    <property type="match status" value="1"/>
</dbReference>
<accession>A0ABV9L552</accession>
<dbReference type="Gene3D" id="2.60.40.1120">
    <property type="entry name" value="Carboxypeptidase-like, regulatory domain"/>
    <property type="match status" value="1"/>
</dbReference>
<evidence type="ECO:0000313" key="1">
    <source>
        <dbReference type="EMBL" id="MFC4689037.1"/>
    </source>
</evidence>
<dbReference type="InterPro" id="IPR008969">
    <property type="entry name" value="CarboxyPept-like_regulatory"/>
</dbReference>
<protein>
    <submittedName>
        <fullName evidence="1">Carboxypeptidase-like regulatory domain-containing protein</fullName>
    </submittedName>
</protein>
<name>A0ABV9L552_9FLAO</name>
<gene>
    <name evidence="1" type="ORF">ACFO5T_01220</name>
</gene>